<dbReference type="InterPro" id="IPR009014">
    <property type="entry name" value="Transketo_C/PFOR_II"/>
</dbReference>
<gene>
    <name evidence="10" type="primary">PDHB1_1</name>
    <name evidence="10" type="ORF">KIN20_009948</name>
</gene>
<evidence type="ECO:0000256" key="3">
    <source>
        <dbReference type="ARBA" id="ARBA00023002"/>
    </source>
</evidence>
<feature type="domain" description="Transketolase C-terminal" evidence="9">
    <location>
        <begin position="93"/>
        <end position="216"/>
    </location>
</feature>
<dbReference type="InterPro" id="IPR033248">
    <property type="entry name" value="Transketolase_C"/>
</dbReference>
<dbReference type="InterPro" id="IPR027110">
    <property type="entry name" value="PDHB_mito-type"/>
</dbReference>
<dbReference type="GO" id="GO:0004739">
    <property type="term" value="F:pyruvate dehydrogenase (acetyl-transferring) activity"/>
    <property type="evidence" value="ECO:0007669"/>
    <property type="project" value="UniProtKB-UniRule"/>
</dbReference>
<dbReference type="Proteomes" id="UP001196413">
    <property type="component" value="Unassembled WGS sequence"/>
</dbReference>
<proteinExistence type="predicted"/>
<evidence type="ECO:0000259" key="9">
    <source>
        <dbReference type="Pfam" id="PF02780"/>
    </source>
</evidence>
<comment type="subcellular location">
    <subcellularLocation>
        <location evidence="2">Mitochondrion</location>
    </subcellularLocation>
</comment>
<dbReference type="SUPFAM" id="SSF52518">
    <property type="entry name" value="Thiamin diphosphate-binding fold (THDP-binding)"/>
    <property type="match status" value="1"/>
</dbReference>
<evidence type="ECO:0000313" key="10">
    <source>
        <dbReference type="EMBL" id="KAJ1353340.1"/>
    </source>
</evidence>
<evidence type="ECO:0000256" key="2">
    <source>
        <dbReference type="ARBA" id="ARBA00004173"/>
    </source>
</evidence>
<protein>
    <recommendedName>
        <fullName evidence="7">Pyruvate dehydrogenase E1 component subunit beta</fullName>
        <ecNumber evidence="7">1.2.4.1</ecNumber>
    </recommendedName>
</protein>
<comment type="cofactor">
    <cofactor evidence="1 7">
        <name>thiamine diphosphate</name>
        <dbReference type="ChEBI" id="CHEBI:58937"/>
    </cofactor>
</comment>
<dbReference type="PANTHER" id="PTHR11624">
    <property type="entry name" value="DEHYDROGENASE RELATED"/>
    <property type="match status" value="1"/>
</dbReference>
<evidence type="ECO:0000256" key="6">
    <source>
        <dbReference type="ARBA" id="ARBA00023317"/>
    </source>
</evidence>
<feature type="domain" description="Transketolase-like pyrimidine-binding" evidence="8">
    <location>
        <begin position="3"/>
        <end position="69"/>
    </location>
</feature>
<dbReference type="FunFam" id="3.40.50.920:FF:000001">
    <property type="entry name" value="Pyruvate dehydrogenase E1 beta subunit"/>
    <property type="match status" value="1"/>
</dbReference>
<keyword evidence="5" id="KW-0496">Mitochondrion</keyword>
<keyword evidence="4 7" id="KW-0786">Thiamine pyrophosphate</keyword>
<dbReference type="EC" id="1.2.4.1" evidence="7"/>
<comment type="function">
    <text evidence="7">The pyruvate dehydrogenase complex catalyzes the overall conversion of pyruvate to acetyl-CoA and CO2.</text>
</comment>
<dbReference type="GO" id="GO:0006086">
    <property type="term" value="P:pyruvate decarboxylation to acetyl-CoA"/>
    <property type="evidence" value="ECO:0007669"/>
    <property type="project" value="InterPro"/>
</dbReference>
<sequence>MFGQVSCPIVFRGPNGFEPGIAAQHTQDYSAWYSHCPGMKVLAPYSAEDAKGLLKAAIKDDNPVVFLENAVLYDRLFPVPDEVLFDDFVVPIGKCKIEREGNDVTLVSFSRGVEMALEAANELDALGISAEVINLRTLRPLDFETIKESVMKTRRLVTVEEGWPFAGIGAEISAQVSECETWDRLVSPILRVSGADVPTPYAQHLEEQVTANVTHIVATCEKSLKHGMTK</sequence>
<dbReference type="InterPro" id="IPR029061">
    <property type="entry name" value="THDP-binding"/>
</dbReference>
<dbReference type="Pfam" id="PF02780">
    <property type="entry name" value="Transketolase_C"/>
    <property type="match status" value="1"/>
</dbReference>
<dbReference type="GO" id="GO:0005739">
    <property type="term" value="C:mitochondrion"/>
    <property type="evidence" value="ECO:0007669"/>
    <property type="project" value="UniProtKB-SubCell"/>
</dbReference>
<keyword evidence="11" id="KW-1185">Reference proteome</keyword>
<dbReference type="Gene3D" id="3.40.50.920">
    <property type="match status" value="1"/>
</dbReference>
<dbReference type="PANTHER" id="PTHR11624:SF96">
    <property type="entry name" value="PYRUVATE DEHYDROGENASE E1 COMPONENT SUBUNIT BETA, MITOCHONDRIAL"/>
    <property type="match status" value="1"/>
</dbReference>
<keyword evidence="3 7" id="KW-0560">Oxidoreductase</keyword>
<comment type="catalytic activity">
    <reaction evidence="7">
        <text>N(6)-[(R)-lipoyl]-L-lysyl-[protein] + pyruvate + H(+) = N(6)-[(R)-S(8)-acetyldihydrolipoyl]-L-lysyl-[protein] + CO2</text>
        <dbReference type="Rhea" id="RHEA:19189"/>
        <dbReference type="Rhea" id="RHEA-COMP:10474"/>
        <dbReference type="Rhea" id="RHEA-COMP:10478"/>
        <dbReference type="ChEBI" id="CHEBI:15361"/>
        <dbReference type="ChEBI" id="CHEBI:15378"/>
        <dbReference type="ChEBI" id="CHEBI:16526"/>
        <dbReference type="ChEBI" id="CHEBI:83099"/>
        <dbReference type="ChEBI" id="CHEBI:83111"/>
        <dbReference type="EC" id="1.2.4.1"/>
    </reaction>
</comment>
<comment type="caution">
    <text evidence="10">The sequence shown here is derived from an EMBL/GenBank/DDBJ whole genome shotgun (WGS) entry which is preliminary data.</text>
</comment>
<reference evidence="10" key="1">
    <citation type="submission" date="2021-06" db="EMBL/GenBank/DDBJ databases">
        <title>Parelaphostrongylus tenuis whole genome reference sequence.</title>
        <authorList>
            <person name="Garwood T.J."/>
            <person name="Larsen P.A."/>
            <person name="Fountain-Jones N.M."/>
            <person name="Garbe J.R."/>
            <person name="Macchietto M.G."/>
            <person name="Kania S.A."/>
            <person name="Gerhold R.W."/>
            <person name="Richards J.E."/>
            <person name="Wolf T.M."/>
        </authorList>
    </citation>
    <scope>NUCLEOTIDE SEQUENCE</scope>
    <source>
        <strain evidence="10">MNPRO001-30</strain>
        <tissue evidence="10">Meninges</tissue>
    </source>
</reference>
<accession>A0AAD5M750</accession>
<dbReference type="EMBL" id="JAHQIW010001688">
    <property type="protein sequence ID" value="KAJ1353340.1"/>
    <property type="molecule type" value="Genomic_DNA"/>
</dbReference>
<dbReference type="Pfam" id="PF02779">
    <property type="entry name" value="Transket_pyr"/>
    <property type="match status" value="1"/>
</dbReference>
<dbReference type="Gene3D" id="3.40.50.970">
    <property type="match status" value="1"/>
</dbReference>
<name>A0AAD5M750_PARTN</name>
<dbReference type="SUPFAM" id="SSF52922">
    <property type="entry name" value="TK C-terminal domain-like"/>
    <property type="match status" value="1"/>
</dbReference>
<evidence type="ECO:0000256" key="7">
    <source>
        <dbReference type="RuleBase" id="RU364074"/>
    </source>
</evidence>
<evidence type="ECO:0000256" key="4">
    <source>
        <dbReference type="ARBA" id="ARBA00023052"/>
    </source>
</evidence>
<evidence type="ECO:0000259" key="8">
    <source>
        <dbReference type="Pfam" id="PF02779"/>
    </source>
</evidence>
<dbReference type="InterPro" id="IPR005475">
    <property type="entry name" value="Transketolase-like_Pyr-bd"/>
</dbReference>
<dbReference type="AlphaFoldDB" id="A0AAD5M750"/>
<evidence type="ECO:0000256" key="5">
    <source>
        <dbReference type="ARBA" id="ARBA00023128"/>
    </source>
</evidence>
<organism evidence="10 11">
    <name type="scientific">Parelaphostrongylus tenuis</name>
    <name type="common">Meningeal worm</name>
    <dbReference type="NCBI Taxonomy" id="148309"/>
    <lineage>
        <taxon>Eukaryota</taxon>
        <taxon>Metazoa</taxon>
        <taxon>Ecdysozoa</taxon>
        <taxon>Nematoda</taxon>
        <taxon>Chromadorea</taxon>
        <taxon>Rhabditida</taxon>
        <taxon>Rhabditina</taxon>
        <taxon>Rhabditomorpha</taxon>
        <taxon>Strongyloidea</taxon>
        <taxon>Metastrongylidae</taxon>
        <taxon>Parelaphostrongylus</taxon>
    </lineage>
</organism>
<keyword evidence="6 7" id="KW-0670">Pyruvate</keyword>
<evidence type="ECO:0000313" key="11">
    <source>
        <dbReference type="Proteomes" id="UP001196413"/>
    </source>
</evidence>
<evidence type="ECO:0000256" key="1">
    <source>
        <dbReference type="ARBA" id="ARBA00001964"/>
    </source>
</evidence>